<reference evidence="8 9" key="1">
    <citation type="journal article" date="2019" name="ISME J.">
        <title>Insights into ecological role of a new deltaproteobacterial order Candidatus Acidulodesulfobacterales by metagenomics and metatranscriptomics.</title>
        <authorList>
            <person name="Tan S."/>
            <person name="Liu J."/>
            <person name="Fang Y."/>
            <person name="Hedlund B.P."/>
            <person name="Lian Z.H."/>
            <person name="Huang L.Y."/>
            <person name="Li J.T."/>
            <person name="Huang L.N."/>
            <person name="Li W.J."/>
            <person name="Jiang H.C."/>
            <person name="Dong H.L."/>
            <person name="Shu W.S."/>
        </authorList>
    </citation>
    <scope>NUCLEOTIDE SEQUENCE [LARGE SCALE GENOMIC DNA]</scope>
    <source>
        <strain evidence="8">AP1</strain>
    </source>
</reference>
<dbReference type="GO" id="GO:0009279">
    <property type="term" value="C:cell outer membrane"/>
    <property type="evidence" value="ECO:0007669"/>
    <property type="project" value="UniProtKB-SubCell"/>
</dbReference>
<dbReference type="Pfam" id="PF03958">
    <property type="entry name" value="Secretin_N"/>
    <property type="match status" value="1"/>
</dbReference>
<dbReference type="PANTHER" id="PTHR30604:SF1">
    <property type="entry name" value="DNA UTILIZATION PROTEIN HOFQ"/>
    <property type="match status" value="1"/>
</dbReference>
<evidence type="ECO:0000256" key="1">
    <source>
        <dbReference type="ARBA" id="ARBA00004370"/>
    </source>
</evidence>
<evidence type="ECO:0008006" key="10">
    <source>
        <dbReference type="Google" id="ProtNLM"/>
    </source>
</evidence>
<keyword evidence="3" id="KW-0472">Membrane</keyword>
<gene>
    <name evidence="8" type="ORF">EVG15_04935</name>
</gene>
<dbReference type="InterPro" id="IPR001775">
    <property type="entry name" value="GspD/PilQ"/>
</dbReference>
<proteinExistence type="inferred from homology"/>
<protein>
    <recommendedName>
        <fullName evidence="10">NolW-like domain-containing protein</fullName>
    </recommendedName>
</protein>
<dbReference type="InterPro" id="IPR004846">
    <property type="entry name" value="T2SS/T3SS_dom"/>
</dbReference>
<keyword evidence="5" id="KW-0813">Transport</keyword>
<organism evidence="8 9">
    <name type="scientific">Candidatus Acididesulfobacter diazotrophicus</name>
    <dbReference type="NCBI Taxonomy" id="2597226"/>
    <lineage>
        <taxon>Bacteria</taxon>
        <taxon>Deltaproteobacteria</taxon>
        <taxon>Candidatus Acidulodesulfobacterales</taxon>
        <taxon>Candidatus Acididesulfobacter</taxon>
    </lineage>
</organism>
<dbReference type="Pfam" id="PF00263">
    <property type="entry name" value="Secretin"/>
    <property type="match status" value="1"/>
</dbReference>
<accession>A0A519BN73</accession>
<dbReference type="InterPro" id="IPR051808">
    <property type="entry name" value="Type_IV_pilus_biogenesis"/>
</dbReference>
<evidence type="ECO:0000256" key="3">
    <source>
        <dbReference type="ARBA" id="ARBA00023136"/>
    </source>
</evidence>
<evidence type="ECO:0000256" key="5">
    <source>
        <dbReference type="RuleBase" id="RU004004"/>
    </source>
</evidence>
<dbReference type="GO" id="GO:0009306">
    <property type="term" value="P:protein secretion"/>
    <property type="evidence" value="ECO:0007669"/>
    <property type="project" value="InterPro"/>
</dbReference>
<evidence type="ECO:0000259" key="7">
    <source>
        <dbReference type="Pfam" id="PF03958"/>
    </source>
</evidence>
<name>A0A519BN73_9DELT</name>
<feature type="domain" description="NolW-like" evidence="7">
    <location>
        <begin position="150"/>
        <end position="206"/>
    </location>
</feature>
<dbReference type="EMBL" id="SGBB01000006">
    <property type="protein sequence ID" value="RZD18722.1"/>
    <property type="molecule type" value="Genomic_DNA"/>
</dbReference>
<sequence length="460" mass="50052">MKKTNRNFLTILFFILLLLLSVILFNLSNNAAAFAGTLNKYNFSKTSYNSPNIKYVNFYGINLPENKITINGNDIPLRPLIIGLAHEFHINYSLSNDVKGAITLHINKIYLNKALKIIFEAGNLNFSVKNKVLFIGTSSSLKNKFKVYKIKLKNIQASKAITLLTPIMPKGGKIIAMPNGNEILAYDLPSNIKQVNKIIRNIDIKKRIVHIQAKIVDISDNFTRNLGVSWSLSPYHNSTITSTGTNITGFSTPVNLSSGNLNLNIGTSLQNFGLISAQLTMGQQLGYDKIISSPDVSVVSGSAATINSGTTLYYVAYTASSGAGTTAAPTSSTGPTIITQQPITSTLQTITLGLTLTVTPIVESSKNILLDLTVTNSQPNFGQMVNGFPSTTNQSVTTTVSVKNNSTLVLGGILYTEKSRSNNGIPFLSNIPILGYLFSSRQKKVDKEQLMIFISPKIIR</sequence>
<keyword evidence="2" id="KW-0732">Signal</keyword>
<dbReference type="AlphaFoldDB" id="A0A519BN73"/>
<evidence type="ECO:0000313" key="9">
    <source>
        <dbReference type="Proteomes" id="UP000319296"/>
    </source>
</evidence>
<evidence type="ECO:0000256" key="2">
    <source>
        <dbReference type="ARBA" id="ARBA00022729"/>
    </source>
</evidence>
<dbReference type="InterPro" id="IPR038591">
    <property type="entry name" value="NolW-like_sf"/>
</dbReference>
<evidence type="ECO:0000256" key="4">
    <source>
        <dbReference type="RuleBase" id="RU004003"/>
    </source>
</evidence>
<dbReference type="PRINTS" id="PR00811">
    <property type="entry name" value="BCTERIALGSPD"/>
</dbReference>
<evidence type="ECO:0000313" key="8">
    <source>
        <dbReference type="EMBL" id="RZD18722.1"/>
    </source>
</evidence>
<comment type="subcellular location">
    <subcellularLocation>
        <location evidence="5">Cell outer membrane</location>
    </subcellularLocation>
    <subcellularLocation>
        <location evidence="1">Membrane</location>
    </subcellularLocation>
</comment>
<dbReference type="Gene3D" id="3.30.1370.120">
    <property type="match status" value="1"/>
</dbReference>
<comment type="caution">
    <text evidence="8">The sequence shown here is derived from an EMBL/GenBank/DDBJ whole genome shotgun (WGS) entry which is preliminary data.</text>
</comment>
<dbReference type="Gene3D" id="3.30.1370.130">
    <property type="match status" value="1"/>
</dbReference>
<comment type="similarity">
    <text evidence="4">Belongs to the bacterial secretin family.</text>
</comment>
<dbReference type="Proteomes" id="UP000319296">
    <property type="component" value="Unassembled WGS sequence"/>
</dbReference>
<feature type="domain" description="Type II/III secretion system secretin-like" evidence="6">
    <location>
        <begin position="284"/>
        <end position="460"/>
    </location>
</feature>
<dbReference type="PANTHER" id="PTHR30604">
    <property type="entry name" value="PROTEIN TRANSPORT PROTEIN HOFQ"/>
    <property type="match status" value="1"/>
</dbReference>
<dbReference type="InterPro" id="IPR005644">
    <property type="entry name" value="NolW-like"/>
</dbReference>
<evidence type="ECO:0000259" key="6">
    <source>
        <dbReference type="Pfam" id="PF00263"/>
    </source>
</evidence>